<evidence type="ECO:0008006" key="2">
    <source>
        <dbReference type="Google" id="ProtNLM"/>
    </source>
</evidence>
<gene>
    <name evidence="1" type="ORF">ENJ61_02430</name>
</gene>
<dbReference type="EMBL" id="DRNB01000090">
    <property type="protein sequence ID" value="HHJ63740.1"/>
    <property type="molecule type" value="Genomic_DNA"/>
</dbReference>
<sequence>MFVLLLLLAGLSFGLSIEEAMRTALERSPVLKAMEERLRIFEGMERSALAFPNPDIGFESGFLT</sequence>
<evidence type="ECO:0000313" key="1">
    <source>
        <dbReference type="EMBL" id="HHJ63740.1"/>
    </source>
</evidence>
<accession>A0A7C5QKK4</accession>
<dbReference type="AlphaFoldDB" id="A0A7C5QKK4"/>
<feature type="non-terminal residue" evidence="1">
    <location>
        <position position="64"/>
    </location>
</feature>
<proteinExistence type="predicted"/>
<reference evidence="1" key="1">
    <citation type="journal article" date="2020" name="mSystems">
        <title>Genome- and Community-Level Interaction Insights into Carbon Utilization and Element Cycling Functions of Hydrothermarchaeota in Hydrothermal Sediment.</title>
        <authorList>
            <person name="Zhou Z."/>
            <person name="Liu Y."/>
            <person name="Xu W."/>
            <person name="Pan J."/>
            <person name="Luo Z.H."/>
            <person name="Li M."/>
        </authorList>
    </citation>
    <scope>NUCLEOTIDE SEQUENCE [LARGE SCALE GENOMIC DNA]</scope>
    <source>
        <strain evidence="1">HyVt-501</strain>
    </source>
</reference>
<comment type="caution">
    <text evidence="1">The sequence shown here is derived from an EMBL/GenBank/DDBJ whole genome shotgun (WGS) entry which is preliminary data.</text>
</comment>
<name>A0A7C5QKK4_AQUAO</name>
<organism evidence="1">
    <name type="scientific">Aquifex aeolicus</name>
    <dbReference type="NCBI Taxonomy" id="63363"/>
    <lineage>
        <taxon>Bacteria</taxon>
        <taxon>Pseudomonadati</taxon>
        <taxon>Aquificota</taxon>
        <taxon>Aquificia</taxon>
        <taxon>Aquificales</taxon>
        <taxon>Aquificaceae</taxon>
        <taxon>Aquifex</taxon>
    </lineage>
</organism>
<protein>
    <recommendedName>
        <fullName evidence="2">TolC family protein</fullName>
    </recommendedName>
</protein>
<dbReference type="Proteomes" id="UP000885792">
    <property type="component" value="Unassembled WGS sequence"/>
</dbReference>
<dbReference type="SUPFAM" id="SSF56954">
    <property type="entry name" value="Outer membrane efflux proteins (OEP)"/>
    <property type="match status" value="1"/>
</dbReference>